<dbReference type="Proteomes" id="UP000054359">
    <property type="component" value="Unassembled WGS sequence"/>
</dbReference>
<dbReference type="PANTHER" id="PTHR45875">
    <property type="entry name" value="METHYLTRANSFERASE N6AMT1"/>
    <property type="match status" value="1"/>
</dbReference>
<accession>A0A087T2N7</accession>
<keyword evidence="3" id="KW-0949">S-adenosyl-L-methionine</keyword>
<dbReference type="PANTHER" id="PTHR45875:SF1">
    <property type="entry name" value="METHYLTRANSFERASE N6AMT1"/>
    <property type="match status" value="1"/>
</dbReference>
<dbReference type="OMA" id="FKSETII"/>
<feature type="non-terminal residue" evidence="4">
    <location>
        <position position="156"/>
    </location>
</feature>
<dbReference type="Gene3D" id="3.40.50.150">
    <property type="entry name" value="Vaccinia Virus protein VP39"/>
    <property type="match status" value="1"/>
</dbReference>
<dbReference type="AlphaFoldDB" id="A0A087T2N7"/>
<evidence type="ECO:0000313" key="4">
    <source>
        <dbReference type="EMBL" id="KFM59376.1"/>
    </source>
</evidence>
<dbReference type="OrthoDB" id="406152at2759"/>
<reference evidence="4 5" key="1">
    <citation type="submission" date="2013-11" db="EMBL/GenBank/DDBJ databases">
        <title>Genome sequencing of Stegodyphus mimosarum.</title>
        <authorList>
            <person name="Bechsgaard J."/>
        </authorList>
    </citation>
    <scope>NUCLEOTIDE SEQUENCE [LARGE SCALE GENOMIC DNA]</scope>
</reference>
<evidence type="ECO:0000256" key="2">
    <source>
        <dbReference type="ARBA" id="ARBA00022679"/>
    </source>
</evidence>
<keyword evidence="1 4" id="KW-0489">Methyltransferase</keyword>
<organism evidence="4 5">
    <name type="scientific">Stegodyphus mimosarum</name>
    <name type="common">African social velvet spider</name>
    <dbReference type="NCBI Taxonomy" id="407821"/>
    <lineage>
        <taxon>Eukaryota</taxon>
        <taxon>Metazoa</taxon>
        <taxon>Ecdysozoa</taxon>
        <taxon>Arthropoda</taxon>
        <taxon>Chelicerata</taxon>
        <taxon>Arachnida</taxon>
        <taxon>Araneae</taxon>
        <taxon>Araneomorphae</taxon>
        <taxon>Entelegynae</taxon>
        <taxon>Eresoidea</taxon>
        <taxon>Eresidae</taxon>
        <taxon>Stegodyphus</taxon>
    </lineage>
</organism>
<dbReference type="GO" id="GO:0008757">
    <property type="term" value="F:S-adenosylmethionine-dependent methyltransferase activity"/>
    <property type="evidence" value="ECO:0007669"/>
    <property type="project" value="TreeGrafter"/>
</dbReference>
<dbReference type="STRING" id="407821.A0A087T2N7"/>
<dbReference type="InterPro" id="IPR029063">
    <property type="entry name" value="SAM-dependent_MTases_sf"/>
</dbReference>
<keyword evidence="2 4" id="KW-0808">Transferase</keyword>
<sequence>MTSLGKVLGPSYYLCVDLNPIAASATRATGQRNEVPIDVIISDLVISFESRIQSLVDVLIFNPPYAVTPSEEVGGDNLQKATSGGLKGREVMDRLFPFVPKLLSKKGIFYLTCIIQNDIQDIATCLATYGLKMTKVLERSCGIERLFVLRFSWQDY</sequence>
<dbReference type="SUPFAM" id="SSF53335">
    <property type="entry name" value="S-adenosyl-L-methionine-dependent methyltransferases"/>
    <property type="match status" value="1"/>
</dbReference>
<protein>
    <submittedName>
        <fullName evidence="4">HemK methyltransferase family member 2</fullName>
    </submittedName>
</protein>
<evidence type="ECO:0000313" key="5">
    <source>
        <dbReference type="Proteomes" id="UP000054359"/>
    </source>
</evidence>
<dbReference type="EMBL" id="KK113118">
    <property type="protein sequence ID" value="KFM59376.1"/>
    <property type="molecule type" value="Genomic_DNA"/>
</dbReference>
<evidence type="ECO:0000256" key="3">
    <source>
        <dbReference type="ARBA" id="ARBA00022691"/>
    </source>
</evidence>
<keyword evidence="5" id="KW-1185">Reference proteome</keyword>
<name>A0A087T2N7_STEMI</name>
<gene>
    <name evidence="4" type="ORF">X975_23453</name>
</gene>
<dbReference type="GO" id="GO:0032259">
    <property type="term" value="P:methylation"/>
    <property type="evidence" value="ECO:0007669"/>
    <property type="project" value="UniProtKB-KW"/>
</dbReference>
<dbReference type="GO" id="GO:0035657">
    <property type="term" value="C:eRF1 methyltransferase complex"/>
    <property type="evidence" value="ECO:0007669"/>
    <property type="project" value="TreeGrafter"/>
</dbReference>
<dbReference type="GO" id="GO:0008276">
    <property type="term" value="F:protein methyltransferase activity"/>
    <property type="evidence" value="ECO:0007669"/>
    <property type="project" value="TreeGrafter"/>
</dbReference>
<evidence type="ECO:0000256" key="1">
    <source>
        <dbReference type="ARBA" id="ARBA00022603"/>
    </source>
</evidence>
<proteinExistence type="predicted"/>
<dbReference type="InterPro" id="IPR052190">
    <property type="entry name" value="Euk-Arch_PrmC-MTase"/>
</dbReference>